<dbReference type="EMBL" id="CP049740">
    <property type="protein sequence ID" value="QII81389.1"/>
    <property type="molecule type" value="Genomic_DNA"/>
</dbReference>
<name>A0A6G7K7Z3_9LACT</name>
<dbReference type="Proteomes" id="UP000501451">
    <property type="component" value="Chromosome"/>
</dbReference>
<sequence>MEMKKFYRTQREVASVINEIIDEYWADKLTDLKLEENIMMVFKNNQDKIIKNDDYTTILKQQCGKNRLAVVSKITKNS</sequence>
<evidence type="ECO:0000313" key="2">
    <source>
        <dbReference type="Proteomes" id="UP000501451"/>
    </source>
</evidence>
<evidence type="ECO:0000313" key="1">
    <source>
        <dbReference type="EMBL" id="QII81389.1"/>
    </source>
</evidence>
<dbReference type="InterPro" id="IPR030902">
    <property type="entry name" value="CLB_0814_fam"/>
</dbReference>
<protein>
    <submittedName>
        <fullName evidence="1">TIGR04540 family protein</fullName>
    </submittedName>
</protein>
<proteinExistence type="predicted"/>
<organism evidence="1 2">
    <name type="scientific">Jeotgalibaca arthritidis</name>
    <dbReference type="NCBI Taxonomy" id="1868794"/>
    <lineage>
        <taxon>Bacteria</taxon>
        <taxon>Bacillati</taxon>
        <taxon>Bacillota</taxon>
        <taxon>Bacilli</taxon>
        <taxon>Lactobacillales</taxon>
        <taxon>Carnobacteriaceae</taxon>
        <taxon>Jeotgalibaca</taxon>
    </lineage>
</organism>
<dbReference type="NCBIfam" id="TIGR04540">
    <property type="entry name" value="CLB_0814_fam"/>
    <property type="match status" value="1"/>
</dbReference>
<gene>
    <name evidence="1" type="ORF">G7057_02125</name>
</gene>
<keyword evidence="2" id="KW-1185">Reference proteome</keyword>
<dbReference type="AlphaFoldDB" id="A0A6G7K7Z3"/>
<dbReference type="KEGG" id="jar:G7057_02125"/>
<reference evidence="1 2" key="1">
    <citation type="journal article" date="2017" name="Int. J. Syst. Evol. Microbiol.">
        <title>Jeotgalibaca porci sp. nov. and Jeotgalibaca arthritidis sp. nov., isolated from pigs, and emended description of the genus Jeotgalibaca.</title>
        <authorList>
            <person name="Zamora L."/>
            <person name="Perez-Sancho M."/>
            <person name="Dominguez L."/>
            <person name="Fernandez-Garayzabal J.F."/>
            <person name="Vela A.I."/>
        </authorList>
    </citation>
    <scope>NUCLEOTIDE SEQUENCE [LARGE SCALE GENOMIC DNA]</scope>
    <source>
        <strain evidence="1 2">CECT 9157</strain>
    </source>
</reference>
<accession>A0A6G7K7Z3</accession>